<evidence type="ECO:0000256" key="2">
    <source>
        <dbReference type="ARBA" id="ARBA00023125"/>
    </source>
</evidence>
<evidence type="ECO:0000256" key="3">
    <source>
        <dbReference type="ARBA" id="ARBA00023163"/>
    </source>
</evidence>
<organism evidence="4 5">
    <name type="scientific">Prauserella muralis</name>
    <dbReference type="NCBI Taxonomy" id="588067"/>
    <lineage>
        <taxon>Bacteria</taxon>
        <taxon>Bacillati</taxon>
        <taxon>Actinomycetota</taxon>
        <taxon>Actinomycetes</taxon>
        <taxon>Pseudonocardiales</taxon>
        <taxon>Pseudonocardiaceae</taxon>
        <taxon>Prauserella</taxon>
    </lineage>
</organism>
<dbReference type="GO" id="GO:0003677">
    <property type="term" value="F:DNA binding"/>
    <property type="evidence" value="ECO:0007669"/>
    <property type="project" value="UniProtKB-KW"/>
</dbReference>
<dbReference type="Gene3D" id="1.20.120.530">
    <property type="entry name" value="GntR ligand-binding domain-like"/>
    <property type="match status" value="1"/>
</dbReference>
<sequence>MDGDTVSGAARHAAFAPLEDGGRAEVVARRLGEAIALGLLADGEQLPSEPELAAQLRVATVTLREALSTLRHDGLVETRRGRGGGSFARSPTEASMDRLRTTLRELSVHELREIADQHLAISGVAALLAAERADDGDIAALHGLIERLEAASTPGDRRRADARFHIEIAAAAQSSRLTRQEIDLQAEVSELLWMPSSEAIPHREAVADHREILRAIESGDTALARSAAERHVTRGIERLIEFHLRLASA</sequence>
<dbReference type="InterPro" id="IPR036390">
    <property type="entry name" value="WH_DNA-bd_sf"/>
</dbReference>
<evidence type="ECO:0000313" key="5">
    <source>
        <dbReference type="Proteomes" id="UP000249915"/>
    </source>
</evidence>
<dbReference type="PROSITE" id="PS50949">
    <property type="entry name" value="HTH_GNTR"/>
    <property type="match status" value="1"/>
</dbReference>
<comment type="caution">
    <text evidence="4">The sequence shown here is derived from an EMBL/GenBank/DDBJ whole genome shotgun (WGS) entry which is preliminary data.</text>
</comment>
<dbReference type="InterPro" id="IPR011711">
    <property type="entry name" value="GntR_C"/>
</dbReference>
<proteinExistence type="predicted"/>
<dbReference type="PANTHER" id="PTHR43537:SF24">
    <property type="entry name" value="GLUCONATE OPERON TRANSCRIPTIONAL REPRESSOR"/>
    <property type="match status" value="1"/>
</dbReference>
<dbReference type="SMART" id="SM00895">
    <property type="entry name" value="FCD"/>
    <property type="match status" value="1"/>
</dbReference>
<dbReference type="SUPFAM" id="SSF46785">
    <property type="entry name" value="Winged helix' DNA-binding domain"/>
    <property type="match status" value="1"/>
</dbReference>
<dbReference type="InterPro" id="IPR000524">
    <property type="entry name" value="Tscrpt_reg_HTH_GntR"/>
</dbReference>
<dbReference type="SUPFAM" id="SSF48008">
    <property type="entry name" value="GntR ligand-binding domain-like"/>
    <property type="match status" value="1"/>
</dbReference>
<dbReference type="OrthoDB" id="9784718at2"/>
<evidence type="ECO:0000256" key="1">
    <source>
        <dbReference type="ARBA" id="ARBA00023015"/>
    </source>
</evidence>
<dbReference type="EMBL" id="MASW01000005">
    <property type="protein sequence ID" value="PXY22778.1"/>
    <property type="molecule type" value="Genomic_DNA"/>
</dbReference>
<keyword evidence="2" id="KW-0238">DNA-binding</keyword>
<reference evidence="4 5" key="1">
    <citation type="submission" date="2016-07" db="EMBL/GenBank/DDBJ databases">
        <title>Draft genome sequence of Prauserella muralis DSM 45305, isolated from a mould-covered wall in an indoor environment.</title>
        <authorList>
            <person name="Ruckert C."/>
            <person name="Albersmeier A."/>
            <person name="Jiang C.-L."/>
            <person name="Jiang Y."/>
            <person name="Kalinowski J."/>
            <person name="Schneider O."/>
            <person name="Winkler A."/>
            <person name="Zotchev S.B."/>
        </authorList>
    </citation>
    <scope>NUCLEOTIDE SEQUENCE [LARGE SCALE GENOMIC DNA]</scope>
    <source>
        <strain evidence="4 5">DSM 45305</strain>
    </source>
</reference>
<dbReference type="CDD" id="cd07377">
    <property type="entry name" value="WHTH_GntR"/>
    <property type="match status" value="1"/>
</dbReference>
<evidence type="ECO:0000313" key="4">
    <source>
        <dbReference type="EMBL" id="PXY22778.1"/>
    </source>
</evidence>
<name>A0A2V4AQK2_9PSEU</name>
<keyword evidence="5" id="KW-1185">Reference proteome</keyword>
<gene>
    <name evidence="4" type="ORF">BAY60_23585</name>
</gene>
<dbReference type="Gene3D" id="1.10.10.10">
    <property type="entry name" value="Winged helix-like DNA-binding domain superfamily/Winged helix DNA-binding domain"/>
    <property type="match status" value="1"/>
</dbReference>
<accession>A0A2V4AQK2</accession>
<keyword evidence="3" id="KW-0804">Transcription</keyword>
<dbReference type="Pfam" id="PF07729">
    <property type="entry name" value="FCD"/>
    <property type="match status" value="1"/>
</dbReference>
<keyword evidence="1" id="KW-0805">Transcription regulation</keyword>
<dbReference type="Proteomes" id="UP000249915">
    <property type="component" value="Unassembled WGS sequence"/>
</dbReference>
<dbReference type="PANTHER" id="PTHR43537">
    <property type="entry name" value="TRANSCRIPTIONAL REGULATOR, GNTR FAMILY"/>
    <property type="match status" value="1"/>
</dbReference>
<dbReference type="InterPro" id="IPR036388">
    <property type="entry name" value="WH-like_DNA-bd_sf"/>
</dbReference>
<dbReference type="SMART" id="SM00345">
    <property type="entry name" value="HTH_GNTR"/>
    <property type="match status" value="1"/>
</dbReference>
<dbReference type="PRINTS" id="PR00035">
    <property type="entry name" value="HTHGNTR"/>
</dbReference>
<dbReference type="Pfam" id="PF00392">
    <property type="entry name" value="GntR"/>
    <property type="match status" value="1"/>
</dbReference>
<dbReference type="GO" id="GO:0003700">
    <property type="term" value="F:DNA-binding transcription factor activity"/>
    <property type="evidence" value="ECO:0007669"/>
    <property type="project" value="InterPro"/>
</dbReference>
<dbReference type="InterPro" id="IPR008920">
    <property type="entry name" value="TF_FadR/GntR_C"/>
</dbReference>
<protein>
    <submittedName>
        <fullName evidence="4">Uncharacterized protein</fullName>
    </submittedName>
</protein>
<dbReference type="RefSeq" id="WP_112283385.1">
    <property type="nucleotide sequence ID" value="NZ_MASW01000005.1"/>
</dbReference>
<dbReference type="AlphaFoldDB" id="A0A2V4AQK2"/>